<dbReference type="AlphaFoldDB" id="A0A182JK92"/>
<dbReference type="VEuPathDB" id="VectorBase:AATE019633"/>
<dbReference type="PANTHER" id="PTHR31551:SF1">
    <property type="entry name" value="COILED-COIL DOMAIN-CONTAINING PROTEIN 12"/>
    <property type="match status" value="1"/>
</dbReference>
<dbReference type="PANTHER" id="PTHR31551">
    <property type="entry name" value="PRE-MRNA-SPLICING FACTOR CWF18"/>
    <property type="match status" value="1"/>
</dbReference>
<dbReference type="EnsemblMetazoa" id="AATE019633-RA">
    <property type="protein sequence ID" value="AATE019633-PA.1"/>
    <property type="gene ID" value="AATE019633"/>
</dbReference>
<reference evidence="1" key="1">
    <citation type="submission" date="2022-08" db="UniProtKB">
        <authorList>
            <consortium name="EnsemblMetazoa"/>
        </authorList>
    </citation>
    <scope>IDENTIFICATION</scope>
    <source>
        <strain evidence="1">EBRO</strain>
    </source>
</reference>
<organism evidence="1">
    <name type="scientific">Anopheles atroparvus</name>
    <name type="common">European mosquito</name>
    <dbReference type="NCBI Taxonomy" id="41427"/>
    <lineage>
        <taxon>Eukaryota</taxon>
        <taxon>Metazoa</taxon>
        <taxon>Ecdysozoa</taxon>
        <taxon>Arthropoda</taxon>
        <taxon>Hexapoda</taxon>
        <taxon>Insecta</taxon>
        <taxon>Pterygota</taxon>
        <taxon>Neoptera</taxon>
        <taxon>Endopterygota</taxon>
        <taxon>Diptera</taxon>
        <taxon>Nematocera</taxon>
        <taxon>Culicoidea</taxon>
        <taxon>Culicidae</taxon>
        <taxon>Anophelinae</taxon>
        <taxon>Anopheles</taxon>
    </lineage>
</organism>
<name>A0A182JK92_ANOAO</name>
<evidence type="ECO:0008006" key="2">
    <source>
        <dbReference type="Google" id="ProtNLM"/>
    </source>
</evidence>
<protein>
    <recommendedName>
        <fullName evidence="2">Cwf18 pre-mRNA splicing factor</fullName>
    </recommendedName>
</protein>
<dbReference type="GO" id="GO:0071014">
    <property type="term" value="C:post-mRNA release spliceosomal complex"/>
    <property type="evidence" value="ECO:0007669"/>
    <property type="project" value="TreeGrafter"/>
</dbReference>
<proteinExistence type="predicted"/>
<evidence type="ECO:0000313" key="1">
    <source>
        <dbReference type="EnsemblMetazoa" id="AATE019633-PA.1"/>
    </source>
</evidence>
<dbReference type="GO" id="GO:0005684">
    <property type="term" value="C:U2-type spliceosomal complex"/>
    <property type="evidence" value="ECO:0007669"/>
    <property type="project" value="TreeGrafter"/>
</dbReference>
<sequence>MQDNVSVYFYRPTDTEVVRLFYLILQMNETVGKLEEEALRRKERLRQLARKSANQNEETSCENGGAREFSDIPKPIFRNYQPECTILNEGSIEAAGVGDVQTEITAQLEMMKTPIIIEDIDIVNLAPRKPDWDLKRDVSKKLEKLERRTQKAIAELIRERLKEGQSQDILQAVNVASSAASIARNVVDQTDGD</sequence>
<accession>A0A182JK92</accession>
<dbReference type="STRING" id="41427.A0A182JK92"/>
<dbReference type="InterPro" id="IPR013169">
    <property type="entry name" value="mRNA_splic_Cwf18-like"/>
</dbReference>
<dbReference type="Pfam" id="PF08315">
    <property type="entry name" value="cwf18"/>
    <property type="match status" value="1"/>
</dbReference>